<dbReference type="InterPro" id="IPR011050">
    <property type="entry name" value="Pectin_lyase_fold/virulence"/>
</dbReference>
<dbReference type="PROSITE" id="PS00018">
    <property type="entry name" value="EF_HAND_1"/>
    <property type="match status" value="1"/>
</dbReference>
<proteinExistence type="predicted"/>
<keyword evidence="2" id="KW-0732">Signal</keyword>
<dbReference type="EMBL" id="FWEV01000089">
    <property type="protein sequence ID" value="SLM29423.1"/>
    <property type="molecule type" value="Genomic_DNA"/>
</dbReference>
<evidence type="ECO:0000313" key="5">
    <source>
        <dbReference type="Proteomes" id="UP000191931"/>
    </source>
</evidence>
<dbReference type="Pfam" id="PF00404">
    <property type="entry name" value="Dockerin_1"/>
    <property type="match status" value="1"/>
</dbReference>
<dbReference type="PROSITE" id="PS51766">
    <property type="entry name" value="DOCKERIN"/>
    <property type="match status" value="1"/>
</dbReference>
<dbReference type="Gene3D" id="1.10.1330.10">
    <property type="entry name" value="Dockerin domain"/>
    <property type="match status" value="1"/>
</dbReference>
<organism evidence="4 5">
    <name type="scientific">Desulfamplus magnetovallimortis</name>
    <dbReference type="NCBI Taxonomy" id="1246637"/>
    <lineage>
        <taxon>Bacteria</taxon>
        <taxon>Pseudomonadati</taxon>
        <taxon>Thermodesulfobacteriota</taxon>
        <taxon>Desulfobacteria</taxon>
        <taxon>Desulfobacterales</taxon>
        <taxon>Desulfobacteraceae</taxon>
        <taxon>Desulfamplus</taxon>
    </lineage>
</organism>
<dbReference type="RefSeq" id="WP_080806408.1">
    <property type="nucleotide sequence ID" value="NZ_LT828553.1"/>
</dbReference>
<dbReference type="GO" id="GO:0000272">
    <property type="term" value="P:polysaccharide catabolic process"/>
    <property type="evidence" value="ECO:0007669"/>
    <property type="project" value="InterPro"/>
</dbReference>
<dbReference type="GO" id="GO:0004553">
    <property type="term" value="F:hydrolase activity, hydrolyzing O-glycosyl compounds"/>
    <property type="evidence" value="ECO:0007669"/>
    <property type="project" value="InterPro"/>
</dbReference>
<name>A0A1W1HAF3_9BACT</name>
<evidence type="ECO:0000313" key="4">
    <source>
        <dbReference type="EMBL" id="SLM29423.1"/>
    </source>
</evidence>
<feature type="signal peptide" evidence="2">
    <location>
        <begin position="1"/>
        <end position="24"/>
    </location>
</feature>
<reference evidence="4 5" key="1">
    <citation type="submission" date="2017-03" db="EMBL/GenBank/DDBJ databases">
        <authorList>
            <person name="Afonso C.L."/>
            <person name="Miller P.J."/>
            <person name="Scott M.A."/>
            <person name="Spackman E."/>
            <person name="Goraichik I."/>
            <person name="Dimitrov K.M."/>
            <person name="Suarez D.L."/>
            <person name="Swayne D.E."/>
        </authorList>
    </citation>
    <scope>NUCLEOTIDE SEQUENCE [LARGE SCALE GENOMIC DNA]</scope>
    <source>
        <strain evidence="4">PRJEB14757</strain>
    </source>
</reference>
<evidence type="ECO:0000256" key="1">
    <source>
        <dbReference type="ARBA" id="ARBA00016512"/>
    </source>
</evidence>
<dbReference type="SUPFAM" id="SSF51126">
    <property type="entry name" value="Pectin lyase-like"/>
    <property type="match status" value="1"/>
</dbReference>
<dbReference type="InterPro" id="IPR002105">
    <property type="entry name" value="Dockerin_1_rpt"/>
</dbReference>
<protein>
    <recommendedName>
        <fullName evidence="1">Probable pectate lyase C</fullName>
    </recommendedName>
</protein>
<dbReference type="CDD" id="cd14256">
    <property type="entry name" value="Dockerin_I"/>
    <property type="match status" value="1"/>
</dbReference>
<feature type="domain" description="Dockerin" evidence="3">
    <location>
        <begin position="474"/>
        <end position="529"/>
    </location>
</feature>
<accession>A0A1W1HAF3</accession>
<dbReference type="Proteomes" id="UP000191931">
    <property type="component" value="Unassembled WGS sequence"/>
</dbReference>
<dbReference type="InterPro" id="IPR012334">
    <property type="entry name" value="Pectin_lyas_fold"/>
</dbReference>
<gene>
    <name evidence="4" type="ORF">MTBBW1_1790048</name>
</gene>
<dbReference type="AlphaFoldDB" id="A0A1W1HAF3"/>
<keyword evidence="5" id="KW-1185">Reference proteome</keyword>
<dbReference type="InterPro" id="IPR036439">
    <property type="entry name" value="Dockerin_dom_sf"/>
</dbReference>
<dbReference type="Gene3D" id="2.160.20.10">
    <property type="entry name" value="Single-stranded right-handed beta-helix, Pectin lyase-like"/>
    <property type="match status" value="1"/>
</dbReference>
<dbReference type="InterPro" id="IPR016134">
    <property type="entry name" value="Dockerin_dom"/>
</dbReference>
<evidence type="ECO:0000256" key="2">
    <source>
        <dbReference type="SAM" id="SignalP"/>
    </source>
</evidence>
<feature type="chain" id="PRO_5012009144" description="Probable pectate lyase C" evidence="2">
    <location>
        <begin position="25"/>
        <end position="529"/>
    </location>
</feature>
<sequence length="529" mass="58846">MKGKYYICIFTAFAQLFIAASLFASSWNVNDFDYIYEVGPGYEFETPTDIPWNTLLPSTIVRIHWRAEPYKSKWVITTTATSDRPVVVTGVSEDGKLPVISGDDAVTPSGLYYLNEDRSIVKVGNYTGSSDTDIPAHIFIENLDIRTARPGYQFINRYGDVTGYRNNAAAVHIEEGDSITLKGCILHDCGNGLFTSHLTRQIVISGNYIYDNGIEGRYYEHNTYTESLGITYEYNHFGQLRDGCGGNNLKDRSAGTVIRYNWIEGGNRQLDLVDTDYESFFNDPSYSETFVYGNILIEPNDAGNSQIIHYGGDSGDTSLYRRGTLYFYHNTVISRRTGNTTLIRLSTSDVTADIRNNIIYTEASPGRLALTNGLGQLNLVHNWITEDYRNSFESTSADILWSTGNITGIDPGFIDIWADDFGLSSDSDCVDNAYENADAALEHPVIYSYRKDQLYDDRHISGSGADIGAYEYAESTNIYDLNGDGNVDILDVIECVNSVLGQNPLNHDLNGDGNVDILDVVMIVNVIVS</sequence>
<dbReference type="InterPro" id="IPR018247">
    <property type="entry name" value="EF_Hand_1_Ca_BS"/>
</dbReference>
<evidence type="ECO:0000259" key="3">
    <source>
        <dbReference type="PROSITE" id="PS51766"/>
    </source>
</evidence>
<dbReference type="OrthoDB" id="8878147at2"/>
<dbReference type="STRING" id="1246637.MTBBW1_1790048"/>
<dbReference type="SUPFAM" id="SSF63446">
    <property type="entry name" value="Type I dockerin domain"/>
    <property type="match status" value="1"/>
</dbReference>